<dbReference type="Proteomes" id="UP000738349">
    <property type="component" value="Unassembled WGS sequence"/>
</dbReference>
<sequence length="235" mass="25308">MGCLNSKGPSPIGMTPVIHVRATPCSVLVALAVAVNTVVVSSVDMFASRQSPESDRSWMMVRSGPASATPVQRNHGWMGGMQIYDATHLLCCFTLLNSQSPSSVGAGSCSHYSSLTTSHHIVTFMACLVESKCVFFLDSSVQSGYLSTTGTESMITPFSCHGPRCQKPHDLAPFSAKPKPSSMSMSLCHAKNKSFLFHAVPPKPKIHNLWRRAAALVLSALCNRENRSVDHHSCS</sequence>
<keyword evidence="2" id="KW-1185">Reference proteome</keyword>
<comment type="caution">
    <text evidence="1">The sequence shown here is derived from an EMBL/GenBank/DDBJ whole genome shotgun (WGS) entry which is preliminary data.</text>
</comment>
<protein>
    <submittedName>
        <fullName evidence="1">Uncharacterized protein</fullName>
    </submittedName>
</protein>
<dbReference type="EMBL" id="JAGMUV010000003">
    <property type="protein sequence ID" value="KAH7166016.1"/>
    <property type="molecule type" value="Genomic_DNA"/>
</dbReference>
<organism evidence="1 2">
    <name type="scientific">Dactylonectria macrodidyma</name>
    <dbReference type="NCBI Taxonomy" id="307937"/>
    <lineage>
        <taxon>Eukaryota</taxon>
        <taxon>Fungi</taxon>
        <taxon>Dikarya</taxon>
        <taxon>Ascomycota</taxon>
        <taxon>Pezizomycotina</taxon>
        <taxon>Sordariomycetes</taxon>
        <taxon>Hypocreomycetidae</taxon>
        <taxon>Hypocreales</taxon>
        <taxon>Nectriaceae</taxon>
        <taxon>Dactylonectria</taxon>
    </lineage>
</organism>
<proteinExistence type="predicted"/>
<dbReference type="OrthoDB" id="10640374at2759"/>
<reference evidence="1" key="1">
    <citation type="journal article" date="2021" name="Nat. Commun.">
        <title>Genetic determinants of endophytism in the Arabidopsis root mycobiome.</title>
        <authorList>
            <person name="Mesny F."/>
            <person name="Miyauchi S."/>
            <person name="Thiergart T."/>
            <person name="Pickel B."/>
            <person name="Atanasova L."/>
            <person name="Karlsson M."/>
            <person name="Huettel B."/>
            <person name="Barry K.W."/>
            <person name="Haridas S."/>
            <person name="Chen C."/>
            <person name="Bauer D."/>
            <person name="Andreopoulos W."/>
            <person name="Pangilinan J."/>
            <person name="LaButti K."/>
            <person name="Riley R."/>
            <person name="Lipzen A."/>
            <person name="Clum A."/>
            <person name="Drula E."/>
            <person name="Henrissat B."/>
            <person name="Kohler A."/>
            <person name="Grigoriev I.V."/>
            <person name="Martin F.M."/>
            <person name="Hacquard S."/>
        </authorList>
    </citation>
    <scope>NUCLEOTIDE SEQUENCE</scope>
    <source>
        <strain evidence="1">MPI-CAGE-AT-0147</strain>
    </source>
</reference>
<dbReference type="AlphaFoldDB" id="A0A9P9FN41"/>
<gene>
    <name evidence="1" type="ORF">EDB81DRAFT_270254</name>
</gene>
<evidence type="ECO:0000313" key="2">
    <source>
        <dbReference type="Proteomes" id="UP000738349"/>
    </source>
</evidence>
<name>A0A9P9FN41_9HYPO</name>
<accession>A0A9P9FN41</accession>
<evidence type="ECO:0000313" key="1">
    <source>
        <dbReference type="EMBL" id="KAH7166016.1"/>
    </source>
</evidence>